<name>A0A9J5WD71_SOLCO</name>
<dbReference type="Proteomes" id="UP000824120">
    <property type="component" value="Chromosome 12"/>
</dbReference>
<protein>
    <submittedName>
        <fullName evidence="1">Uncharacterized protein</fullName>
    </submittedName>
</protein>
<dbReference type="AlphaFoldDB" id="A0A9J5WD71"/>
<sequence length="98" mass="10787">MFGCSQGQRARDSRSPDARDTIDAIVLDNIDGANESLVGCPEDKEDELVHEGGDLAWGTIATTVGADENIYGLLWEVLQVHGHLTRIKEYILHLQVQV</sequence>
<evidence type="ECO:0000313" key="1">
    <source>
        <dbReference type="EMBL" id="KAG5572960.1"/>
    </source>
</evidence>
<keyword evidence="2" id="KW-1185">Reference proteome</keyword>
<gene>
    <name evidence="1" type="ORF">H5410_062726</name>
</gene>
<comment type="caution">
    <text evidence="1">The sequence shown here is derived from an EMBL/GenBank/DDBJ whole genome shotgun (WGS) entry which is preliminary data.</text>
</comment>
<proteinExistence type="predicted"/>
<dbReference type="OrthoDB" id="10395675at2759"/>
<accession>A0A9J5WD71</accession>
<dbReference type="EMBL" id="JACXVP010000012">
    <property type="protein sequence ID" value="KAG5572960.1"/>
    <property type="molecule type" value="Genomic_DNA"/>
</dbReference>
<organism evidence="1 2">
    <name type="scientific">Solanum commersonii</name>
    <name type="common">Commerson's wild potato</name>
    <name type="synonym">Commerson's nightshade</name>
    <dbReference type="NCBI Taxonomy" id="4109"/>
    <lineage>
        <taxon>Eukaryota</taxon>
        <taxon>Viridiplantae</taxon>
        <taxon>Streptophyta</taxon>
        <taxon>Embryophyta</taxon>
        <taxon>Tracheophyta</taxon>
        <taxon>Spermatophyta</taxon>
        <taxon>Magnoliopsida</taxon>
        <taxon>eudicotyledons</taxon>
        <taxon>Gunneridae</taxon>
        <taxon>Pentapetalae</taxon>
        <taxon>asterids</taxon>
        <taxon>lamiids</taxon>
        <taxon>Solanales</taxon>
        <taxon>Solanaceae</taxon>
        <taxon>Solanoideae</taxon>
        <taxon>Solaneae</taxon>
        <taxon>Solanum</taxon>
    </lineage>
</organism>
<reference evidence="1 2" key="1">
    <citation type="submission" date="2020-09" db="EMBL/GenBank/DDBJ databases">
        <title>De no assembly of potato wild relative species, Solanum commersonii.</title>
        <authorList>
            <person name="Cho K."/>
        </authorList>
    </citation>
    <scope>NUCLEOTIDE SEQUENCE [LARGE SCALE GENOMIC DNA]</scope>
    <source>
        <strain evidence="1">LZ3.2</strain>
        <tissue evidence="1">Leaf</tissue>
    </source>
</reference>
<evidence type="ECO:0000313" key="2">
    <source>
        <dbReference type="Proteomes" id="UP000824120"/>
    </source>
</evidence>